<comment type="caution">
    <text evidence="1">The sequence shown here is derived from an EMBL/GenBank/DDBJ whole genome shotgun (WGS) entry which is preliminary data.</text>
</comment>
<organism evidence="1 2">
    <name type="scientific">Pistacia atlantica</name>
    <dbReference type="NCBI Taxonomy" id="434234"/>
    <lineage>
        <taxon>Eukaryota</taxon>
        <taxon>Viridiplantae</taxon>
        <taxon>Streptophyta</taxon>
        <taxon>Embryophyta</taxon>
        <taxon>Tracheophyta</taxon>
        <taxon>Spermatophyta</taxon>
        <taxon>Magnoliopsida</taxon>
        <taxon>eudicotyledons</taxon>
        <taxon>Gunneridae</taxon>
        <taxon>Pentapetalae</taxon>
        <taxon>rosids</taxon>
        <taxon>malvids</taxon>
        <taxon>Sapindales</taxon>
        <taxon>Anacardiaceae</taxon>
        <taxon>Pistacia</taxon>
    </lineage>
</organism>
<gene>
    <name evidence="1" type="ORF">Patl1_12090</name>
</gene>
<keyword evidence="2" id="KW-1185">Reference proteome</keyword>
<evidence type="ECO:0000313" key="2">
    <source>
        <dbReference type="Proteomes" id="UP001164250"/>
    </source>
</evidence>
<protein>
    <submittedName>
        <fullName evidence="1">Uncharacterized protein</fullName>
    </submittedName>
</protein>
<proteinExistence type="predicted"/>
<reference evidence="2" key="1">
    <citation type="journal article" date="2023" name="G3 (Bethesda)">
        <title>Genome assembly and association tests identify interacting loci associated with vigor, precocity, and sex in interspecific pistachio rootstocks.</title>
        <authorList>
            <person name="Palmer W."/>
            <person name="Jacygrad E."/>
            <person name="Sagayaradj S."/>
            <person name="Cavanaugh K."/>
            <person name="Han R."/>
            <person name="Bertier L."/>
            <person name="Beede B."/>
            <person name="Kafkas S."/>
            <person name="Golino D."/>
            <person name="Preece J."/>
            <person name="Michelmore R."/>
        </authorList>
    </citation>
    <scope>NUCLEOTIDE SEQUENCE [LARGE SCALE GENOMIC DNA]</scope>
</reference>
<name>A0ACC1A544_9ROSI</name>
<evidence type="ECO:0000313" key="1">
    <source>
        <dbReference type="EMBL" id="KAJ0081311.1"/>
    </source>
</evidence>
<dbReference type="EMBL" id="CM047908">
    <property type="protein sequence ID" value="KAJ0081311.1"/>
    <property type="molecule type" value="Genomic_DNA"/>
</dbReference>
<dbReference type="Proteomes" id="UP001164250">
    <property type="component" value="Chromosome 12"/>
</dbReference>
<accession>A0ACC1A544</accession>
<sequence length="436" mass="49127">MPMRFWTSPSQIIDDHCHGKNSRYHSLFINAGGEGANIGGKYYDADNISSNTFYVDPTNRWAYVCSGDFLSTTANSSDYIRNNTCGVSSPEATLYDKARICPQSLTYYGFCLQKGNYTVELHFAEIVFSKDEDYSSLGKRVFDVYIQNTKVIKDFNIKKEAGSPNKKWNLTFTAKVDYHLLEIRLLWAGKGSLYNPPALNGPLISAISVTPDFKIGVLSTKWIIVIVIAVVSALLLASLLLWAFMWRMGWVGDRELINTIVKIRDKEYSLKEVIIATGNFGPQNEISQMVYKAKLRDQEKPVAVKKLPLSTKQKIFLIIYDYMANGSLQQALFVDPNVQGQLNWERRVGICRGIAKGLEYLHELATGKIIHRNIKASKVLLDEDFNAKLSDLGLAMLYDEDEPQDFLQKLAAAVTYMAPEVLKKESVTDKADVFKA</sequence>